<dbReference type="Pfam" id="PF00691">
    <property type="entry name" value="OmpA"/>
    <property type="match status" value="1"/>
</dbReference>
<protein>
    <submittedName>
        <fullName evidence="6">OmpA family protein</fullName>
    </submittedName>
</protein>
<keyword evidence="4" id="KW-1133">Transmembrane helix</keyword>
<sequence length="203" mass="22115">MAELDVQPKQSRPWWIWLLLLLVVIGLIALLRGCNKDGDVVTGSTDSTADVKAVTLPEWDNVNFNASEAHFEEITDTSIAVKGDDNYTIYGLGENILFASGENEVQQSAQKQLEQISASLEKRFKGVALAIYGNTDSTGSAGLNKELGKERAESVKQWLVKNAGFSADMITVMSKGETDPVATNQTASGRHMNRRVEIVAKAK</sequence>
<proteinExistence type="predicted"/>
<evidence type="ECO:0000259" key="5">
    <source>
        <dbReference type="PROSITE" id="PS51123"/>
    </source>
</evidence>
<name>A0A5R9K5J8_9BACT</name>
<dbReference type="Gene3D" id="3.30.1330.60">
    <property type="entry name" value="OmpA-like domain"/>
    <property type="match status" value="1"/>
</dbReference>
<evidence type="ECO:0000313" key="7">
    <source>
        <dbReference type="Proteomes" id="UP000309788"/>
    </source>
</evidence>
<evidence type="ECO:0000256" key="2">
    <source>
        <dbReference type="ARBA" id="ARBA00023136"/>
    </source>
</evidence>
<gene>
    <name evidence="6" type="ORF">FEM55_24740</name>
</gene>
<dbReference type="PANTHER" id="PTHR30329">
    <property type="entry name" value="STATOR ELEMENT OF FLAGELLAR MOTOR COMPLEX"/>
    <property type="match status" value="1"/>
</dbReference>
<dbReference type="Proteomes" id="UP000309788">
    <property type="component" value="Unassembled WGS sequence"/>
</dbReference>
<evidence type="ECO:0000256" key="4">
    <source>
        <dbReference type="SAM" id="Phobius"/>
    </source>
</evidence>
<organism evidence="6 7">
    <name type="scientific">Dyadobacter sediminis</name>
    <dbReference type="NCBI Taxonomy" id="1493691"/>
    <lineage>
        <taxon>Bacteria</taxon>
        <taxon>Pseudomonadati</taxon>
        <taxon>Bacteroidota</taxon>
        <taxon>Cytophagia</taxon>
        <taxon>Cytophagales</taxon>
        <taxon>Spirosomataceae</taxon>
        <taxon>Dyadobacter</taxon>
    </lineage>
</organism>
<dbReference type="OrthoDB" id="9782229at2"/>
<comment type="caution">
    <text evidence="6">The sequence shown here is derived from an EMBL/GenBank/DDBJ whole genome shotgun (WGS) entry which is preliminary data.</text>
</comment>
<feature type="domain" description="OmpA-like" evidence="5">
    <location>
        <begin position="85"/>
        <end position="203"/>
    </location>
</feature>
<reference evidence="6 7" key="1">
    <citation type="submission" date="2019-05" db="EMBL/GenBank/DDBJ databases">
        <authorList>
            <person name="Qu J.-H."/>
        </authorList>
    </citation>
    <scope>NUCLEOTIDE SEQUENCE [LARGE SCALE GENOMIC DNA]</scope>
    <source>
        <strain evidence="6 7">Z12</strain>
    </source>
</reference>
<dbReference type="InterPro" id="IPR036737">
    <property type="entry name" value="OmpA-like_sf"/>
</dbReference>
<evidence type="ECO:0000313" key="6">
    <source>
        <dbReference type="EMBL" id="TLU88716.1"/>
    </source>
</evidence>
<dbReference type="PRINTS" id="PR01021">
    <property type="entry name" value="OMPADOMAIN"/>
</dbReference>
<dbReference type="PANTHER" id="PTHR30329:SF20">
    <property type="entry name" value="EXPORTED PROTEIN"/>
    <property type="match status" value="1"/>
</dbReference>
<comment type="subcellular location">
    <subcellularLocation>
        <location evidence="1">Cell outer membrane</location>
    </subcellularLocation>
</comment>
<dbReference type="InterPro" id="IPR006664">
    <property type="entry name" value="OMP_bac"/>
</dbReference>
<dbReference type="PROSITE" id="PS51123">
    <property type="entry name" value="OMPA_2"/>
    <property type="match status" value="1"/>
</dbReference>
<accession>A0A5R9K5J8</accession>
<dbReference type="InterPro" id="IPR006665">
    <property type="entry name" value="OmpA-like"/>
</dbReference>
<dbReference type="RefSeq" id="WP_138284266.1">
    <property type="nucleotide sequence ID" value="NZ_BMGE01000008.1"/>
</dbReference>
<dbReference type="SUPFAM" id="SSF103088">
    <property type="entry name" value="OmpA-like"/>
    <property type="match status" value="1"/>
</dbReference>
<dbReference type="EMBL" id="VCEI01000033">
    <property type="protein sequence ID" value="TLU88716.1"/>
    <property type="molecule type" value="Genomic_DNA"/>
</dbReference>
<evidence type="ECO:0000256" key="3">
    <source>
        <dbReference type="PROSITE-ProRule" id="PRU00473"/>
    </source>
</evidence>
<feature type="transmembrane region" description="Helical" evidence="4">
    <location>
        <begin position="14"/>
        <end position="31"/>
    </location>
</feature>
<evidence type="ECO:0000256" key="1">
    <source>
        <dbReference type="ARBA" id="ARBA00004442"/>
    </source>
</evidence>
<dbReference type="GO" id="GO:0009279">
    <property type="term" value="C:cell outer membrane"/>
    <property type="evidence" value="ECO:0007669"/>
    <property type="project" value="UniProtKB-SubCell"/>
</dbReference>
<dbReference type="InterPro" id="IPR050330">
    <property type="entry name" value="Bact_OuterMem_StrucFunc"/>
</dbReference>
<keyword evidence="4" id="KW-0812">Transmembrane</keyword>
<dbReference type="CDD" id="cd07185">
    <property type="entry name" value="OmpA_C-like"/>
    <property type="match status" value="1"/>
</dbReference>
<keyword evidence="2 3" id="KW-0472">Membrane</keyword>
<keyword evidence="7" id="KW-1185">Reference proteome</keyword>
<dbReference type="AlphaFoldDB" id="A0A5R9K5J8"/>